<dbReference type="InterPro" id="IPR029058">
    <property type="entry name" value="AB_hydrolase_fold"/>
</dbReference>
<dbReference type="SUPFAM" id="SSF53474">
    <property type="entry name" value="alpha/beta-Hydrolases"/>
    <property type="match status" value="1"/>
</dbReference>
<dbReference type="Proteomes" id="UP001337655">
    <property type="component" value="Unassembled WGS sequence"/>
</dbReference>
<comment type="caution">
    <text evidence="4">The sequence shown here is derived from an EMBL/GenBank/DDBJ whole genome shotgun (WGS) entry which is preliminary data.</text>
</comment>
<dbReference type="EMBL" id="JAVRRT010000005">
    <property type="protein sequence ID" value="KAK5172059.1"/>
    <property type="molecule type" value="Genomic_DNA"/>
</dbReference>
<evidence type="ECO:0000313" key="5">
    <source>
        <dbReference type="Proteomes" id="UP001337655"/>
    </source>
</evidence>
<protein>
    <recommendedName>
        <fullName evidence="3">AB hydrolase-1 domain-containing protein</fullName>
    </recommendedName>
</protein>
<evidence type="ECO:0000313" key="4">
    <source>
        <dbReference type="EMBL" id="KAK5172059.1"/>
    </source>
</evidence>
<keyword evidence="2" id="KW-0808">Transferase</keyword>
<dbReference type="GO" id="GO:0004414">
    <property type="term" value="F:homoserine O-acetyltransferase activity"/>
    <property type="evidence" value="ECO:0007669"/>
    <property type="project" value="TreeGrafter"/>
</dbReference>
<dbReference type="PANTHER" id="PTHR32268:SF11">
    <property type="entry name" value="HOMOSERINE O-ACETYLTRANSFERASE"/>
    <property type="match status" value="1"/>
</dbReference>
<gene>
    <name evidence="4" type="ORF">LTR77_003696</name>
</gene>
<dbReference type="InterPro" id="IPR008220">
    <property type="entry name" value="HAT_MetX-like"/>
</dbReference>
<organism evidence="4 5">
    <name type="scientific">Saxophila tyrrhenica</name>
    <dbReference type="NCBI Taxonomy" id="1690608"/>
    <lineage>
        <taxon>Eukaryota</taxon>
        <taxon>Fungi</taxon>
        <taxon>Dikarya</taxon>
        <taxon>Ascomycota</taxon>
        <taxon>Pezizomycotina</taxon>
        <taxon>Dothideomycetes</taxon>
        <taxon>Dothideomycetidae</taxon>
        <taxon>Mycosphaerellales</taxon>
        <taxon>Extremaceae</taxon>
        <taxon>Saxophila</taxon>
    </lineage>
</organism>
<evidence type="ECO:0000256" key="1">
    <source>
        <dbReference type="ARBA" id="ARBA00006886"/>
    </source>
</evidence>
<dbReference type="GO" id="GO:0009092">
    <property type="term" value="P:homoserine metabolic process"/>
    <property type="evidence" value="ECO:0007669"/>
    <property type="project" value="TreeGrafter"/>
</dbReference>
<dbReference type="GeneID" id="89925042"/>
<dbReference type="PANTHER" id="PTHR32268">
    <property type="entry name" value="HOMOSERINE O-ACETYLTRANSFERASE"/>
    <property type="match status" value="1"/>
</dbReference>
<dbReference type="AlphaFoldDB" id="A0AAV9PIP4"/>
<feature type="domain" description="AB hydrolase-1" evidence="3">
    <location>
        <begin position="55"/>
        <end position="178"/>
    </location>
</feature>
<proteinExistence type="inferred from homology"/>
<evidence type="ECO:0000256" key="2">
    <source>
        <dbReference type="ARBA" id="ARBA00022679"/>
    </source>
</evidence>
<name>A0AAV9PIP4_9PEZI</name>
<reference evidence="4 5" key="1">
    <citation type="submission" date="2023-08" db="EMBL/GenBank/DDBJ databases">
        <title>Black Yeasts Isolated from many extreme environments.</title>
        <authorList>
            <person name="Coleine C."/>
            <person name="Stajich J.E."/>
            <person name="Selbmann L."/>
        </authorList>
    </citation>
    <scope>NUCLEOTIDE SEQUENCE [LARGE SCALE GENOMIC DNA]</scope>
    <source>
        <strain evidence="4 5">CCFEE 5935</strain>
    </source>
</reference>
<dbReference type="RefSeq" id="XP_064660903.1">
    <property type="nucleotide sequence ID" value="XM_064800952.1"/>
</dbReference>
<accession>A0AAV9PIP4</accession>
<comment type="similarity">
    <text evidence="1">Belongs to the AB hydrolase superfamily. MetX family.</text>
</comment>
<dbReference type="InterPro" id="IPR000073">
    <property type="entry name" value="AB_hydrolase_1"/>
</dbReference>
<dbReference type="NCBIfam" id="NF005071">
    <property type="entry name" value="PRK06489.1"/>
    <property type="match status" value="1"/>
</dbReference>
<evidence type="ECO:0000259" key="3">
    <source>
        <dbReference type="Pfam" id="PF00561"/>
    </source>
</evidence>
<dbReference type="Pfam" id="PF00561">
    <property type="entry name" value="Abhydrolase_1"/>
    <property type="match status" value="1"/>
</dbReference>
<dbReference type="GO" id="GO:0009086">
    <property type="term" value="P:methionine biosynthetic process"/>
    <property type="evidence" value="ECO:0007669"/>
    <property type="project" value="TreeGrafter"/>
</dbReference>
<sequence length="360" mass="40645">MAQPKGGAWTWPKPEEGDFIINDFQFSDGNNLKELRIHYRTLGRLEKDEDGRATNAVLIMHGTTGNSANFFKNVYAGELFNPGQLLDAEKYYLILPDGIGHAGSTKPSNGLRNQFPRYGYRDMVRAQHMLLTQHLGVDHLRLVTGTSMGGMHTWLWGVTYPDFMDALFPLASLPAQIAGRNRMIRKHAIDSIRTDPGFADGNYEVQPRGFDAALHVLAWMSSAPHQWQKAASDRESADEFIDNWIEVAAMDRDANDMAYAFDASYDYDPRPGLRDIKAPLTAVNFACDQVNPPELRILEEEIKNVKNGPMPFVVDVIKAHKDCWKLRKEIGRQRSMFSVHSSHEEPVLRVAPDDMARSTK</sequence>
<dbReference type="Gene3D" id="3.40.50.1820">
    <property type="entry name" value="alpha/beta hydrolase"/>
    <property type="match status" value="1"/>
</dbReference>
<keyword evidence="5" id="KW-1185">Reference proteome</keyword>